<dbReference type="InterPro" id="IPR025874">
    <property type="entry name" value="DZR"/>
</dbReference>
<dbReference type="PANTHER" id="PTHR37826:SF2">
    <property type="entry name" value="ZINC-RIBBON DOMAIN-CONTAINING PROTEIN"/>
    <property type="match status" value="1"/>
</dbReference>
<dbReference type="OrthoDB" id="9764015at2"/>
<keyword evidence="5" id="KW-1185">Reference proteome</keyword>
<evidence type="ECO:0000259" key="2">
    <source>
        <dbReference type="Pfam" id="PF12773"/>
    </source>
</evidence>
<sequence length="374" mass="39697">MGLFSFLKGQFIEVIEWVEDTDSIVYRFPAYDNAIKMGAQLTVREGQAAIFLNEGTIADVFGPGRYELSTQNMPVLTALKAWKHAFNSPFKADVYFVNTTTITDQKWGTTNPIIMRDKEIGVIRARGFGNYSFRVTDPAVFMKGIFGAKQEFHPEQIGGFFKTMIVSGVSDLLAESSVSVIDLATQYDELSSQAAAKLQPNFTAIGLELTALVIENISLPPEVETMIDRRSSMNIAGNLDQYVKFQSAEAIREAAQHGGDGLAGAGVGLGAGLAMGQLFSQSIGGAAKPGSEAEAKETAQDAQAANPTAGQEQGGDAAGAGSTVPCSGCGHALGEKDKFCSECGTARPERSFCPECGTAQRAGAKFCTSCGTKM</sequence>
<protein>
    <submittedName>
        <fullName evidence="4">Zinc-ribbon domain-containing protein</fullName>
    </submittedName>
</protein>
<dbReference type="CDD" id="cd03408">
    <property type="entry name" value="SPFH_like_u1"/>
    <property type="match status" value="1"/>
</dbReference>
<feature type="domain" description="DZANK-type" evidence="2">
    <location>
        <begin position="326"/>
        <end position="371"/>
    </location>
</feature>
<feature type="region of interest" description="Disordered" evidence="1">
    <location>
        <begin position="285"/>
        <end position="317"/>
    </location>
</feature>
<dbReference type="InterPro" id="IPR033880">
    <property type="entry name" value="SPFH_YdjI"/>
</dbReference>
<proteinExistence type="predicted"/>
<gene>
    <name evidence="4" type="ORF">EJC50_02715</name>
</gene>
<dbReference type="Pfam" id="PF12773">
    <property type="entry name" value="DZR"/>
    <property type="match status" value="1"/>
</dbReference>
<feature type="domain" description="SPFH" evidence="3">
    <location>
        <begin position="25"/>
        <end position="235"/>
    </location>
</feature>
<evidence type="ECO:0000313" key="5">
    <source>
        <dbReference type="Proteomes" id="UP000272528"/>
    </source>
</evidence>
<evidence type="ECO:0000259" key="3">
    <source>
        <dbReference type="Pfam" id="PF13421"/>
    </source>
</evidence>
<accession>A0A3Q8X2I8</accession>
<dbReference type="InterPro" id="IPR036013">
    <property type="entry name" value="Band_7/SPFH_dom_sf"/>
</dbReference>
<name>A0A3Q8X2I8_9BACL</name>
<dbReference type="Proteomes" id="UP000272528">
    <property type="component" value="Chromosome"/>
</dbReference>
<evidence type="ECO:0000313" key="4">
    <source>
        <dbReference type="EMBL" id="AZN38706.1"/>
    </source>
</evidence>
<dbReference type="Pfam" id="PF13421">
    <property type="entry name" value="Band_7_1"/>
    <property type="match status" value="1"/>
</dbReference>
<dbReference type="PANTHER" id="PTHR37826">
    <property type="entry name" value="FLOTILLIN BAND_7_5 DOMAIN PROTEIN"/>
    <property type="match status" value="1"/>
</dbReference>
<evidence type="ECO:0000256" key="1">
    <source>
        <dbReference type="SAM" id="MobiDB-lite"/>
    </source>
</evidence>
<dbReference type="KEGG" id="palb:EJC50_02715"/>
<dbReference type="AlphaFoldDB" id="A0A3Q8X2I8"/>
<dbReference type="RefSeq" id="WP_126012070.1">
    <property type="nucleotide sequence ID" value="NZ_CP034437.1"/>
</dbReference>
<reference evidence="5" key="1">
    <citation type="submission" date="2018-12" db="EMBL/GenBank/DDBJ databases">
        <title>Genome sequence of Peanibacillus sp.</title>
        <authorList>
            <person name="Subramani G."/>
            <person name="Srinivasan S."/>
            <person name="Kim M.K."/>
        </authorList>
    </citation>
    <scope>NUCLEOTIDE SEQUENCE [LARGE SCALE GENOMIC DNA]</scope>
    <source>
        <strain evidence="5">18JY67-1</strain>
    </source>
</reference>
<dbReference type="EMBL" id="CP034437">
    <property type="protein sequence ID" value="AZN38706.1"/>
    <property type="molecule type" value="Genomic_DNA"/>
</dbReference>
<organism evidence="4 5">
    <name type="scientific">Paenibacillus albus</name>
    <dbReference type="NCBI Taxonomy" id="2495582"/>
    <lineage>
        <taxon>Bacteria</taxon>
        <taxon>Bacillati</taxon>
        <taxon>Bacillota</taxon>
        <taxon>Bacilli</taxon>
        <taxon>Bacillales</taxon>
        <taxon>Paenibacillaceae</taxon>
        <taxon>Paenibacillus</taxon>
    </lineage>
</organism>
<dbReference type="SUPFAM" id="SSF117892">
    <property type="entry name" value="Band 7/SPFH domain"/>
    <property type="match status" value="1"/>
</dbReference>